<evidence type="ECO:0000256" key="1">
    <source>
        <dbReference type="ARBA" id="ARBA00022714"/>
    </source>
</evidence>
<dbReference type="PANTHER" id="PTHR30204:SF0">
    <property type="entry name" value="REDOX-SENSITIVE TRANSCRIPTIONAL ACTIVATOR SOXR"/>
    <property type="match status" value="1"/>
</dbReference>
<dbReference type="EMBL" id="RKHQ01000001">
    <property type="protein sequence ID" value="ROR97237.1"/>
    <property type="molecule type" value="Genomic_DNA"/>
</dbReference>
<sequence>MARIEPHELLGIGDVARRSGTTVATLRYYEERGLIDAVRTSGGRRMFARHTLRRLAVIAAGQRIGLSLEQIGAALADLPRDHAPTQRDWTRMSTAWAELVAERIRVLERLAADLDGCIGCGCLSLGRCTLVNPGDEAATEGPGSRWLRRAVGSS</sequence>
<organism evidence="6 7">
    <name type="scientific">Salana multivorans</name>
    <dbReference type="NCBI Taxonomy" id="120377"/>
    <lineage>
        <taxon>Bacteria</taxon>
        <taxon>Bacillati</taxon>
        <taxon>Actinomycetota</taxon>
        <taxon>Actinomycetes</taxon>
        <taxon>Micrococcales</taxon>
        <taxon>Beutenbergiaceae</taxon>
        <taxon>Salana</taxon>
    </lineage>
</organism>
<keyword evidence="4" id="KW-0238">DNA-binding</keyword>
<dbReference type="PRINTS" id="PR00040">
    <property type="entry name" value="HTHMERR"/>
</dbReference>
<dbReference type="SMART" id="SM00422">
    <property type="entry name" value="HTH_MERR"/>
    <property type="match status" value="1"/>
</dbReference>
<dbReference type="GO" id="GO:0006979">
    <property type="term" value="P:response to oxidative stress"/>
    <property type="evidence" value="ECO:0007669"/>
    <property type="project" value="InterPro"/>
</dbReference>
<evidence type="ECO:0000256" key="3">
    <source>
        <dbReference type="ARBA" id="ARBA00023014"/>
    </source>
</evidence>
<feature type="domain" description="HTH merR-type" evidence="5">
    <location>
        <begin position="9"/>
        <end position="77"/>
    </location>
</feature>
<comment type="caution">
    <text evidence="6">The sequence shown here is derived from an EMBL/GenBank/DDBJ whole genome shotgun (WGS) entry which is preliminary data.</text>
</comment>
<dbReference type="AlphaFoldDB" id="A0A3N2DBY3"/>
<name>A0A3N2DBY3_9MICO</name>
<dbReference type="InterPro" id="IPR009061">
    <property type="entry name" value="DNA-bd_dom_put_sf"/>
</dbReference>
<keyword evidence="1" id="KW-0001">2Fe-2S</keyword>
<dbReference type="InterPro" id="IPR010211">
    <property type="entry name" value="Redox-sen_tscrpt-act_SoxR"/>
</dbReference>
<accession>A0A3N2DBY3</accession>
<evidence type="ECO:0000313" key="6">
    <source>
        <dbReference type="EMBL" id="ROR97237.1"/>
    </source>
</evidence>
<gene>
    <name evidence="6" type="ORF">EDD28_1834</name>
</gene>
<dbReference type="Gene3D" id="1.10.1660.10">
    <property type="match status" value="1"/>
</dbReference>
<protein>
    <submittedName>
        <fullName evidence="6">MerR family redox-sensitive transcriptional activator SoxR</fullName>
    </submittedName>
</protein>
<dbReference type="SUPFAM" id="SSF46955">
    <property type="entry name" value="Putative DNA-binding domain"/>
    <property type="match status" value="1"/>
</dbReference>
<reference evidence="6 7" key="1">
    <citation type="submission" date="2018-11" db="EMBL/GenBank/DDBJ databases">
        <title>Sequencing the genomes of 1000 actinobacteria strains.</title>
        <authorList>
            <person name="Klenk H.-P."/>
        </authorList>
    </citation>
    <scope>NUCLEOTIDE SEQUENCE [LARGE SCALE GENOMIC DNA]</scope>
    <source>
        <strain evidence="6 7">DSM 13521</strain>
    </source>
</reference>
<dbReference type="GO" id="GO:0003700">
    <property type="term" value="F:DNA-binding transcription factor activity"/>
    <property type="evidence" value="ECO:0007669"/>
    <property type="project" value="InterPro"/>
</dbReference>
<dbReference type="PANTHER" id="PTHR30204">
    <property type="entry name" value="REDOX-CYCLING DRUG-SENSING TRANSCRIPTIONAL ACTIVATOR SOXR"/>
    <property type="match status" value="1"/>
</dbReference>
<proteinExistence type="predicted"/>
<dbReference type="GO" id="GO:0051537">
    <property type="term" value="F:2 iron, 2 sulfur cluster binding"/>
    <property type="evidence" value="ECO:0007669"/>
    <property type="project" value="UniProtKB-KW"/>
</dbReference>
<evidence type="ECO:0000256" key="4">
    <source>
        <dbReference type="ARBA" id="ARBA00023125"/>
    </source>
</evidence>
<evidence type="ECO:0000313" key="7">
    <source>
        <dbReference type="Proteomes" id="UP000275356"/>
    </source>
</evidence>
<dbReference type="InterPro" id="IPR047057">
    <property type="entry name" value="MerR_fam"/>
</dbReference>
<dbReference type="NCBIfam" id="TIGR01950">
    <property type="entry name" value="SoxR"/>
    <property type="match status" value="1"/>
</dbReference>
<keyword evidence="3" id="KW-0411">Iron-sulfur</keyword>
<keyword evidence="1" id="KW-0479">Metal-binding</keyword>
<evidence type="ECO:0000256" key="2">
    <source>
        <dbReference type="ARBA" id="ARBA00023004"/>
    </source>
</evidence>
<dbReference type="Proteomes" id="UP000275356">
    <property type="component" value="Unassembled WGS sequence"/>
</dbReference>
<dbReference type="RefSeq" id="WP_245967977.1">
    <property type="nucleotide sequence ID" value="NZ_RKHQ01000001.1"/>
</dbReference>
<dbReference type="InterPro" id="IPR000551">
    <property type="entry name" value="MerR-type_HTH_dom"/>
</dbReference>
<keyword evidence="2" id="KW-0408">Iron</keyword>
<dbReference type="Pfam" id="PF13411">
    <property type="entry name" value="MerR_1"/>
    <property type="match status" value="1"/>
</dbReference>
<keyword evidence="7" id="KW-1185">Reference proteome</keyword>
<dbReference type="PROSITE" id="PS50937">
    <property type="entry name" value="HTH_MERR_2"/>
    <property type="match status" value="1"/>
</dbReference>
<evidence type="ECO:0000259" key="5">
    <source>
        <dbReference type="PROSITE" id="PS50937"/>
    </source>
</evidence>
<dbReference type="GO" id="GO:0003677">
    <property type="term" value="F:DNA binding"/>
    <property type="evidence" value="ECO:0007669"/>
    <property type="project" value="UniProtKB-KW"/>
</dbReference>